<dbReference type="InterPro" id="IPR001647">
    <property type="entry name" value="HTH_TetR"/>
</dbReference>
<dbReference type="Pfam" id="PF00440">
    <property type="entry name" value="TetR_N"/>
    <property type="match status" value="1"/>
</dbReference>
<dbReference type="EMBL" id="SNWQ01000003">
    <property type="protein sequence ID" value="TDO51798.1"/>
    <property type="molecule type" value="Genomic_DNA"/>
</dbReference>
<proteinExistence type="predicted"/>
<feature type="DNA-binding region" description="H-T-H motif" evidence="4">
    <location>
        <begin position="53"/>
        <end position="72"/>
    </location>
</feature>
<evidence type="ECO:0000256" key="3">
    <source>
        <dbReference type="ARBA" id="ARBA00023163"/>
    </source>
</evidence>
<protein>
    <submittedName>
        <fullName evidence="6">TetR family transcriptional regulator</fullName>
    </submittedName>
</protein>
<organism evidence="6 7">
    <name type="scientific">Kribbella caucasensis</name>
    <dbReference type="NCBI Taxonomy" id="2512215"/>
    <lineage>
        <taxon>Bacteria</taxon>
        <taxon>Bacillati</taxon>
        <taxon>Actinomycetota</taxon>
        <taxon>Actinomycetes</taxon>
        <taxon>Propionibacteriales</taxon>
        <taxon>Kribbellaceae</taxon>
        <taxon>Kribbella</taxon>
    </lineage>
</organism>
<evidence type="ECO:0000256" key="4">
    <source>
        <dbReference type="PROSITE-ProRule" id="PRU00335"/>
    </source>
</evidence>
<evidence type="ECO:0000256" key="1">
    <source>
        <dbReference type="ARBA" id="ARBA00023015"/>
    </source>
</evidence>
<dbReference type="GO" id="GO:0003677">
    <property type="term" value="F:DNA binding"/>
    <property type="evidence" value="ECO:0007669"/>
    <property type="project" value="UniProtKB-UniRule"/>
</dbReference>
<dbReference type="RefSeq" id="WP_202869483.1">
    <property type="nucleotide sequence ID" value="NZ_SNWQ01000003.1"/>
</dbReference>
<keyword evidence="1" id="KW-0805">Transcription regulation</keyword>
<feature type="domain" description="HTH tetR-type" evidence="5">
    <location>
        <begin position="30"/>
        <end position="90"/>
    </location>
</feature>
<keyword evidence="2 4" id="KW-0238">DNA-binding</keyword>
<dbReference type="Gene3D" id="1.10.357.10">
    <property type="entry name" value="Tetracycline Repressor, domain 2"/>
    <property type="match status" value="1"/>
</dbReference>
<name>A0A4R6KKE0_9ACTN</name>
<keyword evidence="7" id="KW-1185">Reference proteome</keyword>
<dbReference type="Gene3D" id="1.10.10.60">
    <property type="entry name" value="Homeodomain-like"/>
    <property type="match status" value="1"/>
</dbReference>
<sequence>MPIDIYVCWAVERRLKKGRLDMRVTKAQAEQNRAHIVATAARLFRERGYDGVGVAELMAAAGFTHGGFYKHFRSKADLMAEASASGLSETAARTEGLDVAEFVEYYVSREHRDGRGDGCTIAALSGDAARQPADIRTEFAAGIENQLTALQAQSDTPGDADQHAARIMMIDLLAHSVGAVMLSRACPDGSPLADEILDVCRKEILASLAPGNSDQPAARSPEA</sequence>
<keyword evidence="3" id="KW-0804">Transcription</keyword>
<dbReference type="PROSITE" id="PS50977">
    <property type="entry name" value="HTH_TETR_2"/>
    <property type="match status" value="1"/>
</dbReference>
<evidence type="ECO:0000259" key="5">
    <source>
        <dbReference type="PROSITE" id="PS50977"/>
    </source>
</evidence>
<dbReference type="InterPro" id="IPR009057">
    <property type="entry name" value="Homeodomain-like_sf"/>
</dbReference>
<reference evidence="6 7" key="1">
    <citation type="submission" date="2019-03" db="EMBL/GenBank/DDBJ databases">
        <title>Genomic Encyclopedia of Type Strains, Phase III (KMG-III): the genomes of soil and plant-associated and newly described type strains.</title>
        <authorList>
            <person name="Whitman W."/>
        </authorList>
    </citation>
    <scope>NUCLEOTIDE SEQUENCE [LARGE SCALE GENOMIC DNA]</scope>
    <source>
        <strain evidence="6 7">VKM Ac-2527</strain>
    </source>
</reference>
<dbReference type="PRINTS" id="PR00455">
    <property type="entry name" value="HTHTETR"/>
</dbReference>
<dbReference type="Proteomes" id="UP000295388">
    <property type="component" value="Unassembled WGS sequence"/>
</dbReference>
<dbReference type="SUPFAM" id="SSF46689">
    <property type="entry name" value="Homeodomain-like"/>
    <property type="match status" value="1"/>
</dbReference>
<dbReference type="InterPro" id="IPR036271">
    <property type="entry name" value="Tet_transcr_reg_TetR-rel_C_sf"/>
</dbReference>
<gene>
    <name evidence="6" type="ORF">EV643_103537</name>
</gene>
<dbReference type="PANTHER" id="PTHR47506">
    <property type="entry name" value="TRANSCRIPTIONAL REGULATORY PROTEIN"/>
    <property type="match status" value="1"/>
</dbReference>
<evidence type="ECO:0000256" key="2">
    <source>
        <dbReference type="ARBA" id="ARBA00023125"/>
    </source>
</evidence>
<accession>A0A4R6KKE0</accession>
<evidence type="ECO:0000313" key="6">
    <source>
        <dbReference type="EMBL" id="TDO51798.1"/>
    </source>
</evidence>
<evidence type="ECO:0000313" key="7">
    <source>
        <dbReference type="Proteomes" id="UP000295388"/>
    </source>
</evidence>
<comment type="caution">
    <text evidence="6">The sequence shown here is derived from an EMBL/GenBank/DDBJ whole genome shotgun (WGS) entry which is preliminary data.</text>
</comment>
<dbReference type="PANTHER" id="PTHR47506:SF7">
    <property type="entry name" value="TRANSCRIPTIONAL REGULATORY PROTEIN"/>
    <property type="match status" value="1"/>
</dbReference>
<dbReference type="AlphaFoldDB" id="A0A4R6KKE0"/>
<dbReference type="SUPFAM" id="SSF48498">
    <property type="entry name" value="Tetracyclin repressor-like, C-terminal domain"/>
    <property type="match status" value="1"/>
</dbReference>